<feature type="region of interest" description="Disordered" evidence="2">
    <location>
        <begin position="1"/>
        <end position="66"/>
    </location>
</feature>
<keyword evidence="1" id="KW-0378">Hydrolase</keyword>
<gene>
    <name evidence="3" type="ORF">HKK74_32325</name>
</gene>
<keyword evidence="4" id="KW-1185">Reference proteome</keyword>
<accession>A0ABR7M088</accession>
<evidence type="ECO:0000256" key="1">
    <source>
        <dbReference type="ARBA" id="ARBA00022801"/>
    </source>
</evidence>
<dbReference type="InterPro" id="IPR005754">
    <property type="entry name" value="Sortase"/>
</dbReference>
<dbReference type="Pfam" id="PF04203">
    <property type="entry name" value="Sortase"/>
    <property type="match status" value="1"/>
</dbReference>
<protein>
    <submittedName>
        <fullName evidence="3">Class F sortase</fullName>
    </submittedName>
</protein>
<dbReference type="Proteomes" id="UP000805614">
    <property type="component" value="Unassembled WGS sequence"/>
</dbReference>
<organism evidence="3 4">
    <name type="scientific">Actinomadura alba</name>
    <dbReference type="NCBI Taxonomy" id="406431"/>
    <lineage>
        <taxon>Bacteria</taxon>
        <taxon>Bacillati</taxon>
        <taxon>Actinomycetota</taxon>
        <taxon>Actinomycetes</taxon>
        <taxon>Streptosporangiales</taxon>
        <taxon>Thermomonosporaceae</taxon>
        <taxon>Actinomadura</taxon>
    </lineage>
</organism>
<dbReference type="NCBIfam" id="NF033748">
    <property type="entry name" value="class_F_sortase"/>
    <property type="match status" value="1"/>
</dbReference>
<dbReference type="CDD" id="cd05829">
    <property type="entry name" value="Sortase_F"/>
    <property type="match status" value="1"/>
</dbReference>
<dbReference type="SUPFAM" id="SSF63817">
    <property type="entry name" value="Sortase"/>
    <property type="match status" value="1"/>
</dbReference>
<evidence type="ECO:0000256" key="2">
    <source>
        <dbReference type="SAM" id="MobiDB-lite"/>
    </source>
</evidence>
<name>A0ABR7M088_9ACTN</name>
<dbReference type="Gene3D" id="2.40.260.10">
    <property type="entry name" value="Sortase"/>
    <property type="match status" value="1"/>
</dbReference>
<evidence type="ECO:0000313" key="3">
    <source>
        <dbReference type="EMBL" id="MBC6470140.1"/>
    </source>
</evidence>
<dbReference type="InterPro" id="IPR042001">
    <property type="entry name" value="Sortase_F"/>
</dbReference>
<dbReference type="EMBL" id="JABVEC010000037">
    <property type="protein sequence ID" value="MBC6470140.1"/>
    <property type="molecule type" value="Genomic_DNA"/>
</dbReference>
<feature type="compositionally biased region" description="Low complexity" evidence="2">
    <location>
        <begin position="15"/>
        <end position="35"/>
    </location>
</feature>
<sequence>MAVAALSACTGDGVPAASGPPAAPETPASSAGPASRESPGSPGGTAAPASSKPVRPSASGRDAAAPERVRIPAIGVSARIISLPIDRSGRLVAPKAFDVAGWNEAGPEPGENGTAVIAGHVDSRSGPAVFFRLRDLRRGDRVDVDRVDGSTARFSVTRIARYRKTGVPAGVYRATPGPELRLVTCGGAFDRGRGSYRDNIVVYAVER</sequence>
<dbReference type="InterPro" id="IPR023365">
    <property type="entry name" value="Sortase_dom-sf"/>
</dbReference>
<proteinExistence type="predicted"/>
<reference evidence="3 4" key="1">
    <citation type="submission" date="2020-06" db="EMBL/GenBank/DDBJ databases">
        <title>Actinomadura xiongansis sp. nov., isolated from soil of Baiyangdian.</title>
        <authorList>
            <person name="Zhang X."/>
        </authorList>
    </citation>
    <scope>NUCLEOTIDE SEQUENCE [LARGE SCALE GENOMIC DNA]</scope>
    <source>
        <strain evidence="3 4">HBUM206468</strain>
    </source>
</reference>
<evidence type="ECO:0000313" key="4">
    <source>
        <dbReference type="Proteomes" id="UP000805614"/>
    </source>
</evidence>
<comment type="caution">
    <text evidence="3">The sequence shown here is derived from an EMBL/GenBank/DDBJ whole genome shotgun (WGS) entry which is preliminary data.</text>
</comment>